<dbReference type="GO" id="GO:0003677">
    <property type="term" value="F:DNA binding"/>
    <property type="evidence" value="ECO:0007669"/>
    <property type="project" value="UniProtKB-KW"/>
</dbReference>
<dbReference type="PROSITE" id="PS50931">
    <property type="entry name" value="HTH_LYSR"/>
    <property type="match status" value="1"/>
</dbReference>
<dbReference type="Proteomes" id="UP000646365">
    <property type="component" value="Unassembled WGS sequence"/>
</dbReference>
<gene>
    <name evidence="6" type="ORF">GCM10011611_53030</name>
</gene>
<reference evidence="6" key="2">
    <citation type="submission" date="2020-09" db="EMBL/GenBank/DDBJ databases">
        <authorList>
            <person name="Sun Q."/>
            <person name="Zhou Y."/>
        </authorList>
    </citation>
    <scope>NUCLEOTIDE SEQUENCE</scope>
    <source>
        <strain evidence="6">CGMCC 1.15725</strain>
    </source>
</reference>
<dbReference type="AlphaFoldDB" id="A0A8J2YYA5"/>
<evidence type="ECO:0000256" key="4">
    <source>
        <dbReference type="ARBA" id="ARBA00023163"/>
    </source>
</evidence>
<protein>
    <submittedName>
        <fullName evidence="6">LysR family transcriptional regulator</fullName>
    </submittedName>
</protein>
<evidence type="ECO:0000313" key="7">
    <source>
        <dbReference type="Proteomes" id="UP000646365"/>
    </source>
</evidence>
<dbReference type="GO" id="GO:0003700">
    <property type="term" value="F:DNA-binding transcription factor activity"/>
    <property type="evidence" value="ECO:0007669"/>
    <property type="project" value="InterPro"/>
</dbReference>
<dbReference type="EMBL" id="BMJQ01000016">
    <property type="protein sequence ID" value="GGF39991.1"/>
    <property type="molecule type" value="Genomic_DNA"/>
</dbReference>
<accession>A0A8J2YYA5</accession>
<feature type="domain" description="HTH lysR-type" evidence="5">
    <location>
        <begin position="11"/>
        <end position="68"/>
    </location>
</feature>
<comment type="caution">
    <text evidence="6">The sequence shown here is derived from an EMBL/GenBank/DDBJ whole genome shotgun (WGS) entry which is preliminary data.</text>
</comment>
<comment type="similarity">
    <text evidence="1">Belongs to the LysR transcriptional regulatory family.</text>
</comment>
<name>A0A8J2YYA5_9PROT</name>
<dbReference type="SUPFAM" id="SSF46785">
    <property type="entry name" value="Winged helix' DNA-binding domain"/>
    <property type="match status" value="1"/>
</dbReference>
<dbReference type="PANTHER" id="PTHR30537">
    <property type="entry name" value="HTH-TYPE TRANSCRIPTIONAL REGULATOR"/>
    <property type="match status" value="1"/>
</dbReference>
<dbReference type="InterPro" id="IPR000847">
    <property type="entry name" value="LysR_HTH_N"/>
</dbReference>
<organism evidence="6 7">
    <name type="scientific">Aliidongia dinghuensis</name>
    <dbReference type="NCBI Taxonomy" id="1867774"/>
    <lineage>
        <taxon>Bacteria</taxon>
        <taxon>Pseudomonadati</taxon>
        <taxon>Pseudomonadota</taxon>
        <taxon>Alphaproteobacteria</taxon>
        <taxon>Rhodospirillales</taxon>
        <taxon>Dongiaceae</taxon>
        <taxon>Aliidongia</taxon>
    </lineage>
</organism>
<dbReference type="Gene3D" id="1.10.10.10">
    <property type="entry name" value="Winged helix-like DNA-binding domain superfamily/Winged helix DNA-binding domain"/>
    <property type="match status" value="1"/>
</dbReference>
<proteinExistence type="inferred from homology"/>
<evidence type="ECO:0000256" key="3">
    <source>
        <dbReference type="ARBA" id="ARBA00023125"/>
    </source>
</evidence>
<dbReference type="PANTHER" id="PTHR30537:SF5">
    <property type="entry name" value="HTH-TYPE TRANSCRIPTIONAL ACTIVATOR TTDR-RELATED"/>
    <property type="match status" value="1"/>
</dbReference>
<dbReference type="Pfam" id="PF03466">
    <property type="entry name" value="LysR_substrate"/>
    <property type="match status" value="1"/>
</dbReference>
<sequence>MELGGPYMEHTDLDALVHFIAVAREGGVNAAARETGTPKATLSRRLRELEAHLGTSLLERSGAGTQLTEDGRSLFDRAAPLLADLDALWTDMSARSGLVRGRLRVSIPALAARYGMGEIVARFARTYPAVELEIDIDDRFIDPVSEGYDVVVRANPLPDSNLVGRRFLRSQSVLASPPSMPLPRHADERIDAVALSATGSQSAWTVLGPVGELTVIPKVILRCSSMMLVHEAVLAGAGAALLPAWLIQKDVAEGRLKIWGTVPNRDLEAWALHPARHLTSPKVRAFVDLLVDHFRRLETS</sequence>
<dbReference type="InterPro" id="IPR036388">
    <property type="entry name" value="WH-like_DNA-bd_sf"/>
</dbReference>
<evidence type="ECO:0000256" key="1">
    <source>
        <dbReference type="ARBA" id="ARBA00009437"/>
    </source>
</evidence>
<dbReference type="InterPro" id="IPR005119">
    <property type="entry name" value="LysR_subst-bd"/>
</dbReference>
<dbReference type="InterPro" id="IPR036390">
    <property type="entry name" value="WH_DNA-bd_sf"/>
</dbReference>
<keyword evidence="3" id="KW-0238">DNA-binding</keyword>
<evidence type="ECO:0000313" key="6">
    <source>
        <dbReference type="EMBL" id="GGF39991.1"/>
    </source>
</evidence>
<keyword evidence="2" id="KW-0805">Transcription regulation</keyword>
<dbReference type="Pfam" id="PF00126">
    <property type="entry name" value="HTH_1"/>
    <property type="match status" value="1"/>
</dbReference>
<keyword evidence="7" id="KW-1185">Reference proteome</keyword>
<dbReference type="SUPFAM" id="SSF53850">
    <property type="entry name" value="Periplasmic binding protein-like II"/>
    <property type="match status" value="1"/>
</dbReference>
<evidence type="ECO:0000256" key="2">
    <source>
        <dbReference type="ARBA" id="ARBA00023015"/>
    </source>
</evidence>
<reference evidence="6" key="1">
    <citation type="journal article" date="2014" name="Int. J. Syst. Evol. Microbiol.">
        <title>Complete genome sequence of Corynebacterium casei LMG S-19264T (=DSM 44701T), isolated from a smear-ripened cheese.</title>
        <authorList>
            <consortium name="US DOE Joint Genome Institute (JGI-PGF)"/>
            <person name="Walter F."/>
            <person name="Albersmeier A."/>
            <person name="Kalinowski J."/>
            <person name="Ruckert C."/>
        </authorList>
    </citation>
    <scope>NUCLEOTIDE SEQUENCE</scope>
    <source>
        <strain evidence="6">CGMCC 1.15725</strain>
    </source>
</reference>
<dbReference type="InterPro" id="IPR058163">
    <property type="entry name" value="LysR-type_TF_proteobact-type"/>
</dbReference>
<evidence type="ECO:0000259" key="5">
    <source>
        <dbReference type="PROSITE" id="PS50931"/>
    </source>
</evidence>
<keyword evidence="4" id="KW-0804">Transcription</keyword>
<dbReference type="Gene3D" id="3.40.190.290">
    <property type="match status" value="1"/>
</dbReference>